<dbReference type="Proteomes" id="UP000476332">
    <property type="component" value="Unassembled WGS sequence"/>
</dbReference>
<gene>
    <name evidence="3" type="ORF">GTW51_14060</name>
</gene>
<evidence type="ECO:0000313" key="4">
    <source>
        <dbReference type="Proteomes" id="UP000476332"/>
    </source>
</evidence>
<evidence type="ECO:0000313" key="3">
    <source>
        <dbReference type="EMBL" id="NDV87827.1"/>
    </source>
</evidence>
<dbReference type="InterPro" id="IPR009739">
    <property type="entry name" value="LprI-like_N"/>
</dbReference>
<dbReference type="Pfam" id="PF07007">
    <property type="entry name" value="LprI"/>
    <property type="match status" value="1"/>
</dbReference>
<protein>
    <submittedName>
        <fullName evidence="3">DUF1311 domain-containing protein</fullName>
    </submittedName>
</protein>
<proteinExistence type="predicted"/>
<comment type="caution">
    <text evidence="3">The sequence shown here is derived from an EMBL/GenBank/DDBJ whole genome shotgun (WGS) entry which is preliminary data.</text>
</comment>
<evidence type="ECO:0000256" key="1">
    <source>
        <dbReference type="SAM" id="SignalP"/>
    </source>
</evidence>
<keyword evidence="4" id="KW-1185">Reference proteome</keyword>
<accession>A0A6L9MJ37</accession>
<name>A0A6L9MJ37_9HYPH</name>
<reference evidence="3 4" key="1">
    <citation type="submission" date="2020-01" db="EMBL/GenBank/DDBJ databases">
        <title>Genomes of bacteria type strains.</title>
        <authorList>
            <person name="Chen J."/>
            <person name="Zhu S."/>
            <person name="Chen J."/>
        </authorList>
    </citation>
    <scope>NUCLEOTIDE SEQUENCE [LARGE SCALE GENOMIC DNA]</scope>
    <source>
        <strain evidence="3 4">KCTC 52919</strain>
    </source>
</reference>
<dbReference type="RefSeq" id="WP_163044605.1">
    <property type="nucleotide sequence ID" value="NZ_JAAAMJ010000010.1"/>
</dbReference>
<feature type="signal peptide" evidence="1">
    <location>
        <begin position="1"/>
        <end position="18"/>
    </location>
</feature>
<dbReference type="AlphaFoldDB" id="A0A6L9MJ37"/>
<dbReference type="EMBL" id="JAAAMJ010000010">
    <property type="protein sequence ID" value="NDV87827.1"/>
    <property type="molecule type" value="Genomic_DNA"/>
</dbReference>
<organism evidence="3 4">
    <name type="scientific">Aurantimonas aggregata</name>
    <dbReference type="NCBI Taxonomy" id="2047720"/>
    <lineage>
        <taxon>Bacteria</taxon>
        <taxon>Pseudomonadati</taxon>
        <taxon>Pseudomonadota</taxon>
        <taxon>Alphaproteobacteria</taxon>
        <taxon>Hyphomicrobiales</taxon>
        <taxon>Aurantimonadaceae</taxon>
        <taxon>Aurantimonas</taxon>
    </lineage>
</organism>
<keyword evidence="1" id="KW-0732">Signal</keyword>
<evidence type="ECO:0000259" key="2">
    <source>
        <dbReference type="Pfam" id="PF07007"/>
    </source>
</evidence>
<dbReference type="Gene3D" id="1.20.1270.180">
    <property type="match status" value="1"/>
</dbReference>
<sequence length="128" mass="14581">MRLLLILVLLLAALPARADDEYDACLNDADASMQDMGACGAEWIDREDARLNEMWQALLDELPEASEEMLREEQRAWLAYRDKTCLFYLDAVEYGQVGRYLSYPSCRAFVIAQRTEALGEIRESVAPI</sequence>
<feature type="chain" id="PRO_5027092903" evidence="1">
    <location>
        <begin position="19"/>
        <end position="128"/>
    </location>
</feature>
<feature type="domain" description="Lysozyme inhibitor LprI-like N-terminal" evidence="2">
    <location>
        <begin position="25"/>
        <end position="118"/>
    </location>
</feature>